<reference evidence="2 3" key="1">
    <citation type="submission" date="2024-02" db="EMBL/GenBank/DDBJ databases">
        <title>A novel Gemmatimonadota bacterium.</title>
        <authorList>
            <person name="Du Z.-J."/>
            <person name="Ye Y.-Q."/>
        </authorList>
    </citation>
    <scope>NUCLEOTIDE SEQUENCE [LARGE SCALE GENOMIC DNA]</scope>
    <source>
        <strain evidence="2 3">DH-20</strain>
    </source>
</reference>
<proteinExistence type="predicted"/>
<feature type="region of interest" description="Disordered" evidence="1">
    <location>
        <begin position="1"/>
        <end position="22"/>
    </location>
</feature>
<dbReference type="Proteomes" id="UP001484239">
    <property type="component" value="Unassembled WGS sequence"/>
</dbReference>
<feature type="compositionally biased region" description="Basic and acidic residues" evidence="1">
    <location>
        <begin position="86"/>
        <end position="101"/>
    </location>
</feature>
<evidence type="ECO:0000313" key="3">
    <source>
        <dbReference type="Proteomes" id="UP001484239"/>
    </source>
</evidence>
<accession>A0ABU9EBV1</accession>
<evidence type="ECO:0000313" key="2">
    <source>
        <dbReference type="EMBL" id="MEK9502202.1"/>
    </source>
</evidence>
<sequence>MADDSSEGRDRRTPVGRSLDRGLGALEALRQAFGESVEEARERGDLTTDRAKALLNRTLERAREAAGTADGPGEGTPGEGGSGAVTREEFEKLLRRIERVEVALGIHPPEDSDAAPDRGHRR</sequence>
<gene>
    <name evidence="2" type="ORF">WI372_14510</name>
</gene>
<comment type="caution">
    <text evidence="2">The sequence shown here is derived from an EMBL/GenBank/DDBJ whole genome shotgun (WGS) entry which is preliminary data.</text>
</comment>
<organism evidence="2 3">
    <name type="scientific">Gaopeijia maritima</name>
    <dbReference type="NCBI Taxonomy" id="3119007"/>
    <lineage>
        <taxon>Bacteria</taxon>
        <taxon>Pseudomonadati</taxon>
        <taxon>Gemmatimonadota</taxon>
        <taxon>Longimicrobiia</taxon>
        <taxon>Gaopeijiales</taxon>
        <taxon>Gaopeijiaceae</taxon>
        <taxon>Gaopeijia</taxon>
    </lineage>
</organism>
<dbReference type="RefSeq" id="WP_405287345.1">
    <property type="nucleotide sequence ID" value="NZ_JBBHLI010000010.1"/>
</dbReference>
<protein>
    <submittedName>
        <fullName evidence="2">Uncharacterized protein</fullName>
    </submittedName>
</protein>
<feature type="region of interest" description="Disordered" evidence="1">
    <location>
        <begin position="60"/>
        <end position="122"/>
    </location>
</feature>
<evidence type="ECO:0000256" key="1">
    <source>
        <dbReference type="SAM" id="MobiDB-lite"/>
    </source>
</evidence>
<feature type="compositionally biased region" description="Gly residues" evidence="1">
    <location>
        <begin position="70"/>
        <end position="83"/>
    </location>
</feature>
<name>A0ABU9EBV1_9BACT</name>
<keyword evidence="3" id="KW-1185">Reference proteome</keyword>
<dbReference type="EMBL" id="JBBHLI010000010">
    <property type="protein sequence ID" value="MEK9502202.1"/>
    <property type="molecule type" value="Genomic_DNA"/>
</dbReference>
<feature type="compositionally biased region" description="Basic and acidic residues" evidence="1">
    <location>
        <begin position="1"/>
        <end position="13"/>
    </location>
</feature>